<dbReference type="Pfam" id="PF25583">
    <property type="entry name" value="WCX"/>
    <property type="match status" value="1"/>
</dbReference>
<dbReference type="PANTHER" id="PTHR34580">
    <property type="match status" value="1"/>
</dbReference>
<feature type="domain" description="WCX" evidence="1">
    <location>
        <begin position="343"/>
        <end position="423"/>
    </location>
</feature>
<proteinExistence type="predicted"/>
<organism evidence="2 3">
    <name type="scientific">Saccharibacillus endophyticus</name>
    <dbReference type="NCBI Taxonomy" id="2060666"/>
    <lineage>
        <taxon>Bacteria</taxon>
        <taxon>Bacillati</taxon>
        <taxon>Bacillota</taxon>
        <taxon>Bacilli</taxon>
        <taxon>Bacillales</taxon>
        <taxon>Paenibacillaceae</taxon>
        <taxon>Saccharibacillus</taxon>
    </lineage>
</organism>
<dbReference type="InterPro" id="IPR051534">
    <property type="entry name" value="CBASS_pafABC_assoc_protein"/>
</dbReference>
<reference evidence="3" key="1">
    <citation type="journal article" date="2019" name="Int. J. Syst. Evol. Microbiol.">
        <title>The Global Catalogue of Microorganisms (GCM) 10K type strain sequencing project: providing services to taxonomists for standard genome sequencing and annotation.</title>
        <authorList>
            <consortium name="The Broad Institute Genomics Platform"/>
            <consortium name="The Broad Institute Genome Sequencing Center for Infectious Disease"/>
            <person name="Wu L."/>
            <person name="Ma J."/>
        </authorList>
    </citation>
    <scope>NUCLEOTIDE SEQUENCE [LARGE SCALE GENOMIC DNA]</scope>
    <source>
        <strain evidence="3">CCM 8702</strain>
    </source>
</reference>
<accession>A0ABQ1ZTY5</accession>
<dbReference type="PROSITE" id="PS52050">
    <property type="entry name" value="WYL"/>
    <property type="match status" value="1"/>
</dbReference>
<gene>
    <name evidence="2" type="ORF">GCM10007362_19990</name>
</gene>
<evidence type="ECO:0000313" key="3">
    <source>
        <dbReference type="Proteomes" id="UP000605427"/>
    </source>
</evidence>
<name>A0ABQ1ZTY5_9BACL</name>
<dbReference type="Proteomes" id="UP000605427">
    <property type="component" value="Unassembled WGS sequence"/>
</dbReference>
<dbReference type="InterPro" id="IPR057727">
    <property type="entry name" value="WCX_dom"/>
</dbReference>
<comment type="caution">
    <text evidence="2">The sequence shown here is derived from an EMBL/GenBank/DDBJ whole genome shotgun (WGS) entry which is preliminary data.</text>
</comment>
<dbReference type="PANTHER" id="PTHR34580:SF1">
    <property type="entry name" value="PROTEIN PAFC"/>
    <property type="match status" value="1"/>
</dbReference>
<protein>
    <recommendedName>
        <fullName evidence="1">WCX domain-containing protein</fullName>
    </recommendedName>
</protein>
<keyword evidence="3" id="KW-1185">Reference proteome</keyword>
<evidence type="ECO:0000313" key="2">
    <source>
        <dbReference type="EMBL" id="GGH76958.1"/>
    </source>
</evidence>
<dbReference type="EMBL" id="BMDD01000002">
    <property type="protein sequence ID" value="GGH76958.1"/>
    <property type="molecule type" value="Genomic_DNA"/>
</dbReference>
<sequence>MAKESFDKEIQFLRLLALTGGGYDRQQFAGRLGISVHTFDKTVRKLREISGDADFADLFRYGYADSAEPVLLFLYRAKSMKESESRRLPLILTALKGTPQTAAELLDACCERLPLDAAMPDEKTIRSDLRYLEEIGVVRRETGGRPYRYVLNNDLTDCLSQKELIDLYEFVDVMANTQIPSVQGYLLRENLKKALKSAVPEEEWDDGLLEPFSYKYHYDARILDEAHLYTLLRMIHLRKRISFQYFSPKNRKSYSAKETNPLFGRETEVRRENTLPLKVVYDHQYGRWYLIGAAAKGRFVKFRMEGMIDIAEEQEAPDEYFALKKKQLDEQMRHSWLIDTGETVTVRAKFYRPRGQADFIAERVRLQGQWGEIVEENEDFFIYEIQVNGVTEIRPWLRGFGSSCEVLAPADLRQSFIDEWKEIGDYYE</sequence>
<dbReference type="RefSeq" id="WP_172242983.1">
    <property type="nucleotide sequence ID" value="NZ_BMDD01000002.1"/>
</dbReference>
<evidence type="ECO:0000259" key="1">
    <source>
        <dbReference type="Pfam" id="PF25583"/>
    </source>
</evidence>